<sequence length="108" mass="13098">MLWLLITCRSKLWVKNGPWVSRQCFRRLTTKFSHFILLKTTPFRWGFERMLRMYEVRIWGETANILSLWANESSEKDWSLNEIQNIISVYLSYPVIPFLRQEKKVKKA</sequence>
<proteinExistence type="predicted"/>
<evidence type="ECO:0000313" key="1">
    <source>
        <dbReference type="EMBL" id="AEI51335.1"/>
    </source>
</evidence>
<reference evidence="1 2" key="2">
    <citation type="journal article" date="2012" name="Stand. Genomic Sci.">
        <title>Complete genome sequence of the aquatic bacterium Runella slithyformis type strain (LSU 4(T)).</title>
        <authorList>
            <person name="Copeland A."/>
            <person name="Zhang X."/>
            <person name="Misra M."/>
            <person name="Lapidus A."/>
            <person name="Nolan M."/>
            <person name="Lucas S."/>
            <person name="Deshpande S."/>
            <person name="Cheng J.F."/>
            <person name="Tapia R."/>
            <person name="Goodwin L.A."/>
            <person name="Pitluck S."/>
            <person name="Liolios K."/>
            <person name="Pagani I."/>
            <person name="Ivanova N."/>
            <person name="Mikhailova N."/>
            <person name="Pati A."/>
            <person name="Chen A."/>
            <person name="Palaniappan K."/>
            <person name="Land M."/>
            <person name="Hauser L."/>
            <person name="Pan C."/>
            <person name="Jeffries C.D."/>
            <person name="Detter J.C."/>
            <person name="Brambilla E.M."/>
            <person name="Rohde M."/>
            <person name="Djao O.D."/>
            <person name="Goker M."/>
            <person name="Sikorski J."/>
            <person name="Tindall B.J."/>
            <person name="Woyke T."/>
            <person name="Bristow J."/>
            <person name="Eisen J.A."/>
            <person name="Markowitz V."/>
            <person name="Hugenholtz P."/>
            <person name="Kyrpides N.C."/>
            <person name="Klenk H.P."/>
            <person name="Mavromatis K."/>
        </authorList>
    </citation>
    <scope>NUCLEOTIDE SEQUENCE [LARGE SCALE GENOMIC DNA]</scope>
    <source>
        <strain evidence="2">ATCC 29530 / DSM 19594 / LMG 11500 / NCIMB 11436 / LSU 4</strain>
    </source>
</reference>
<dbReference type="EMBL" id="CP002859">
    <property type="protein sequence ID" value="AEI51335.1"/>
    <property type="molecule type" value="Genomic_DNA"/>
</dbReference>
<evidence type="ECO:0000313" key="2">
    <source>
        <dbReference type="Proteomes" id="UP000000493"/>
    </source>
</evidence>
<dbReference type="AlphaFoldDB" id="A0A7U3ZQ57"/>
<name>A0A7U3ZQ57_RUNSL</name>
<dbReference type="KEGG" id="rsi:Runsl_5026"/>
<keyword evidence="2" id="KW-1185">Reference proteome</keyword>
<dbReference type="Proteomes" id="UP000000493">
    <property type="component" value="Chromosome"/>
</dbReference>
<gene>
    <name evidence="1" type="ordered locus">Runsl_5026</name>
</gene>
<accession>A0A7U3ZQ57</accession>
<protein>
    <submittedName>
        <fullName evidence="1">Uncharacterized protein</fullName>
    </submittedName>
</protein>
<reference evidence="2" key="1">
    <citation type="submission" date="2011-06" db="EMBL/GenBank/DDBJ databases">
        <title>The complete genome of chromosome of Runella slithyformis DSM 19594.</title>
        <authorList>
            <consortium name="US DOE Joint Genome Institute (JGI-PGF)"/>
            <person name="Lucas S."/>
            <person name="Han J."/>
            <person name="Lapidus A."/>
            <person name="Bruce D."/>
            <person name="Goodwin L."/>
            <person name="Pitluck S."/>
            <person name="Peters L."/>
            <person name="Kyrpides N."/>
            <person name="Mavromatis K."/>
            <person name="Ivanova N."/>
            <person name="Ovchinnikova G."/>
            <person name="Zhang X."/>
            <person name="Misra M."/>
            <person name="Detter J.C."/>
            <person name="Tapia R."/>
            <person name="Han C."/>
            <person name="Land M."/>
            <person name="Hauser L."/>
            <person name="Markowitz V."/>
            <person name="Cheng J.-F."/>
            <person name="Hugenholtz P."/>
            <person name="Woyke T."/>
            <person name="Wu D."/>
            <person name="Tindall B."/>
            <person name="Faehrich R."/>
            <person name="Brambilla E."/>
            <person name="Klenk H.-P."/>
            <person name="Eisen J.A."/>
        </authorList>
    </citation>
    <scope>NUCLEOTIDE SEQUENCE [LARGE SCALE GENOMIC DNA]</scope>
    <source>
        <strain evidence="2">ATCC 29530 / DSM 19594 / LMG 11500 / NCIMB 11436 / LSU 4</strain>
    </source>
</reference>
<organism evidence="1 2">
    <name type="scientific">Runella slithyformis (strain ATCC 29530 / DSM 19594 / LMG 11500 / NCIMB 11436 / LSU 4)</name>
    <dbReference type="NCBI Taxonomy" id="761193"/>
    <lineage>
        <taxon>Bacteria</taxon>
        <taxon>Pseudomonadati</taxon>
        <taxon>Bacteroidota</taxon>
        <taxon>Cytophagia</taxon>
        <taxon>Cytophagales</taxon>
        <taxon>Spirosomataceae</taxon>
        <taxon>Runella</taxon>
    </lineage>
</organism>